<protein>
    <recommendedName>
        <fullName evidence="3">DNA repair ATPase</fullName>
    </recommendedName>
</protein>
<reference evidence="1 2" key="1">
    <citation type="submission" date="2014-01" db="EMBL/GenBank/DDBJ databases">
        <title>Full genme sequencing of cellulolytic bacterium Gynuella sunshinyii YC6258T gen. nov., sp. nov.</title>
        <authorList>
            <person name="Khan H."/>
            <person name="Chung E.J."/>
            <person name="Chung Y.R."/>
        </authorList>
    </citation>
    <scope>NUCLEOTIDE SEQUENCE [LARGE SCALE GENOMIC DNA]</scope>
    <source>
        <strain evidence="1 2">YC6258</strain>
    </source>
</reference>
<dbReference type="HOGENOM" id="CLU_035897_0_0_6"/>
<evidence type="ECO:0000313" key="2">
    <source>
        <dbReference type="Proteomes" id="UP000032266"/>
    </source>
</evidence>
<dbReference type="Proteomes" id="UP000032266">
    <property type="component" value="Chromosome"/>
</dbReference>
<dbReference type="InterPro" id="IPR059206">
    <property type="entry name" value="Sll1717-like"/>
</dbReference>
<accession>A0A0C5VLF2</accession>
<dbReference type="RefSeq" id="WP_044616756.1">
    <property type="nucleotide sequence ID" value="NZ_CP007142.1"/>
</dbReference>
<proteinExistence type="predicted"/>
<dbReference type="AlphaFoldDB" id="A0A0C5VLF2"/>
<dbReference type="KEGG" id="gsn:YC6258_02130"/>
<evidence type="ECO:0008006" key="3">
    <source>
        <dbReference type="Google" id="ProtNLM"/>
    </source>
</evidence>
<dbReference type="PATRIC" id="fig|1445510.3.peg.2089"/>
<gene>
    <name evidence="1" type="ORF">YC6258_02130</name>
</gene>
<evidence type="ECO:0000313" key="1">
    <source>
        <dbReference type="EMBL" id="AJQ94168.1"/>
    </source>
</evidence>
<dbReference type="STRING" id="1445510.YC6258_02130"/>
<dbReference type="EMBL" id="CP007142">
    <property type="protein sequence ID" value="AJQ94168.1"/>
    <property type="molecule type" value="Genomic_DNA"/>
</dbReference>
<keyword evidence="2" id="KW-1185">Reference proteome</keyword>
<dbReference type="NCBIfam" id="NF047389">
    <property type="entry name" value="ATPase_Sll1717"/>
    <property type="match status" value="1"/>
</dbReference>
<organism evidence="1 2">
    <name type="scientific">Gynuella sunshinyii YC6258</name>
    <dbReference type="NCBI Taxonomy" id="1445510"/>
    <lineage>
        <taxon>Bacteria</taxon>
        <taxon>Pseudomonadati</taxon>
        <taxon>Pseudomonadota</taxon>
        <taxon>Gammaproteobacteria</taxon>
        <taxon>Oceanospirillales</taxon>
        <taxon>Saccharospirillaceae</taxon>
        <taxon>Gynuella</taxon>
    </lineage>
</organism>
<sequence length="550" mass="64182">MPNVPKSEFVYRKHMSVGEADAENDQSFLEDCFVDIGDYEVLCNTSAPQCIVLGRTGAGKSALLEQVRRNQERVISIEPEELALRHISNSTILTFFENLGVNLDIFYNLLWQHTFAVELIKIEYKIDSVQKKDSFFSTVSSLIKGNSKKQQALSYIEEWGEKFWLDTESRIKDFTEKLESNLKQTVSGKVPGIELKISSGKSLTEEQKSEVIYYGKRVVSDVQISKLSKIIELLSEDIFNDPQKKTYIVIDRLDENWVEDHLRYKLIRALIETTKKFRSIEPVKIIFTLRTDLLNRVLDQTRDSGFQKEKYDSLFLTLRWEKLQIKSILDKRINKLLKNKYTKNDVFFDDIFPPKLDGLRGDDYIIDRTFLRPRDAIAFVNHCLIESEGKTEITGSIVKMAEKGYSYDRLESLKYEWFVEHPNLEKYIDMLHKMKKRFKVGIVDNSIFDKLIEKLFDQDTSRADDVVKLAYEYINNSYPKTEEILTELKQKLFFTLYKVGVVGIKVDGVSSVKWIQNRTQDLNYSKINNNSIIYIHKVLWRVLAINTTDK</sequence>
<name>A0A0C5VLF2_9GAMM</name>
<dbReference type="OrthoDB" id="9179688at2"/>